<dbReference type="AlphaFoldDB" id="A0A3A5KYK1"/>
<protein>
    <submittedName>
        <fullName evidence="2">NAD(P)/FAD-dependent oxidoreductase</fullName>
    </submittedName>
</protein>
<evidence type="ECO:0000313" key="3">
    <source>
        <dbReference type="Proteomes" id="UP000272706"/>
    </source>
</evidence>
<dbReference type="PANTHER" id="PTHR43755:SF1">
    <property type="entry name" value="FAD-DEPENDENT PYRIDINE NUCLEOTIDE-DISULPHIDE OXIDOREDUCTASE"/>
    <property type="match status" value="1"/>
</dbReference>
<evidence type="ECO:0000313" key="2">
    <source>
        <dbReference type="EMBL" id="RJT41935.1"/>
    </source>
</evidence>
<dbReference type="InterPro" id="IPR023753">
    <property type="entry name" value="FAD/NAD-binding_dom"/>
</dbReference>
<dbReference type="Gene3D" id="3.50.50.60">
    <property type="entry name" value="FAD/NAD(P)-binding domain"/>
    <property type="match status" value="2"/>
</dbReference>
<gene>
    <name evidence="2" type="ORF">D3227_04410</name>
</gene>
<evidence type="ECO:0000259" key="1">
    <source>
        <dbReference type="Pfam" id="PF07992"/>
    </source>
</evidence>
<dbReference type="OrthoDB" id="9802771at2"/>
<dbReference type="InterPro" id="IPR036188">
    <property type="entry name" value="FAD/NAD-bd_sf"/>
</dbReference>
<dbReference type="PANTHER" id="PTHR43755">
    <property type="match status" value="1"/>
</dbReference>
<keyword evidence="3" id="KW-1185">Reference proteome</keyword>
<dbReference type="Proteomes" id="UP000272706">
    <property type="component" value="Unassembled WGS sequence"/>
</dbReference>
<dbReference type="GO" id="GO:0016491">
    <property type="term" value="F:oxidoreductase activity"/>
    <property type="evidence" value="ECO:0007669"/>
    <property type="project" value="InterPro"/>
</dbReference>
<dbReference type="InterPro" id="IPR052541">
    <property type="entry name" value="SQRD"/>
</dbReference>
<dbReference type="RefSeq" id="WP_120012836.1">
    <property type="nucleotide sequence ID" value="NZ_QZWZ01000002.1"/>
</dbReference>
<reference evidence="2 3" key="1">
    <citation type="submission" date="2018-09" db="EMBL/GenBank/DDBJ databases">
        <title>Mesorhizobium carmichaelinearum sp. nov. isolated from Carmichaelinea spp. root nodules in New Zealand.</title>
        <authorList>
            <person name="De Meyer S.E."/>
        </authorList>
    </citation>
    <scope>NUCLEOTIDE SEQUENCE [LARGE SCALE GENOMIC DNA]</scope>
    <source>
        <strain evidence="2 3">ICMP19557</strain>
    </source>
</reference>
<feature type="domain" description="FAD/NAD(P)-binding" evidence="1">
    <location>
        <begin position="8"/>
        <end position="291"/>
    </location>
</feature>
<name>A0A3A5KYK1_9HYPH</name>
<dbReference type="Pfam" id="PF07992">
    <property type="entry name" value="Pyr_redox_2"/>
    <property type="match status" value="1"/>
</dbReference>
<sequence>MNTTSKPRVLVLGAGFGGLELTTQLSETFGADIDVILIDKSDAFVFGFSKLDVMFGHKTADAVRMPYRNFVKPGVRLLRQTVTAIDAERRRVTTDGGVHEADFLIVALGADYDFDATPGLAGANEFYSAAGAERLRDVLPTFTGGKALVGVCGVPYKCPPAPSECALMLHDYLVNRGVRGGCEISFVLPLPSPVPPSPETSRALVAAFVERNIGFIPGRRVASIDNARKVAILDDGVEMQFDLFLGVPRHRVPDVVIDSGMAENGWIPVNPRTLETRYPGVYAVGDGANTGTPKAGVFAEGAARAVASDLIARLRDTGGGKQYDGFGTCYIEFGGGRIGKVEVDFFSGPKPTGSYHEPSVALRADKEVFGSSRRARWFGM</sequence>
<dbReference type="PRINTS" id="PR00368">
    <property type="entry name" value="FADPNR"/>
</dbReference>
<proteinExistence type="predicted"/>
<organism evidence="2 3">
    <name type="scientific">Mesorhizobium waimense</name>
    <dbReference type="NCBI Taxonomy" id="1300307"/>
    <lineage>
        <taxon>Bacteria</taxon>
        <taxon>Pseudomonadati</taxon>
        <taxon>Pseudomonadota</taxon>
        <taxon>Alphaproteobacteria</taxon>
        <taxon>Hyphomicrobiales</taxon>
        <taxon>Phyllobacteriaceae</taxon>
        <taxon>Mesorhizobium</taxon>
    </lineage>
</organism>
<comment type="caution">
    <text evidence="2">The sequence shown here is derived from an EMBL/GenBank/DDBJ whole genome shotgun (WGS) entry which is preliminary data.</text>
</comment>
<dbReference type="SUPFAM" id="SSF51905">
    <property type="entry name" value="FAD/NAD(P)-binding domain"/>
    <property type="match status" value="2"/>
</dbReference>
<accession>A0A3A5KYK1</accession>
<dbReference type="EMBL" id="QZWZ01000002">
    <property type="protein sequence ID" value="RJT41935.1"/>
    <property type="molecule type" value="Genomic_DNA"/>
</dbReference>